<evidence type="ECO:0000313" key="12">
    <source>
        <dbReference type="Proteomes" id="UP001057455"/>
    </source>
</evidence>
<dbReference type="PROSITE" id="PS50893">
    <property type="entry name" value="ABC_TRANSPORTER_2"/>
    <property type="match status" value="2"/>
</dbReference>
<dbReference type="EMBL" id="BLIY01000006">
    <property type="protein sequence ID" value="GFE53183.1"/>
    <property type="molecule type" value="Genomic_DNA"/>
</dbReference>
<dbReference type="Pfam" id="PF00005">
    <property type="entry name" value="ABC_tran"/>
    <property type="match status" value="2"/>
</dbReference>
<keyword evidence="12" id="KW-1185">Reference proteome</keyword>
<keyword evidence="6 8" id="KW-1133">Transmembrane helix</keyword>
<evidence type="ECO:0000313" key="11">
    <source>
        <dbReference type="EMBL" id="GFE53183.1"/>
    </source>
</evidence>
<feature type="transmembrane region" description="Helical" evidence="8">
    <location>
        <begin position="381"/>
        <end position="402"/>
    </location>
</feature>
<evidence type="ECO:0000256" key="5">
    <source>
        <dbReference type="ARBA" id="ARBA00022840"/>
    </source>
</evidence>
<gene>
    <name evidence="11" type="ORF">BaOVIS_005870</name>
</gene>
<sequence length="1524" mass="172055">MTEYVEGDNTRTLSSAEPEDEIPIRKGSFYDEVGYVNRIFFCWLRYWVANIGLSNFKFENLHPLPKRDHITIWHPIFSKHVSDGILRAERARYNETPGNEGPDRSNPTGHIILGALFRTFGVRITLIVLATIALNVGSVGISIVLKMLLDVLSRKDKSYMTIILYAALIALLELVSSLFEQQVTFHTCRLESIMEASISITLFQHGMCHRRAYSAIRGNQLLTTCKGIVHSWPCKNETCGKNPLKCPARRHHNKDFSTQMYTFLLLDTYSLMLPVDAILNCVRLITTLITAVVIIRKKIGIDIVQCILILSVTVTFSSILEIINGYLYLHSIKSKDYRYTKAVDVLSNMEVIKFMGLEDIGYNVVQYSRDDEMSVLFTRSVIYAFNGAMTVTIGTVIFLVMLMDYVSEMSTSLGTRPFDVSAPMTIMFIINKLTKATENCPNTVKYLMEAFVSIVRVDKFLNTCSPNYYLSSSENEQQSTAHTAINISASQAGLPSDDTVVFFDKASFAWYSRYEESLQTVNDVSPLLKNMSFVLRRKDIRIITGNQGSGKTSFIKSILGEMTLVSGSMAVAPLSTDMPIFYSSQDVWLPSGTIRSIITFGHIYDEEVYNTVVRCVELESDFKSWVNGDLREISEQGYSLSGGQRVRVGLARALYGYMIFSKANEQLEDRCCFLVCLDEPFNGLDPNVTLSVFNNLFNRETGLLVRDDVAVVITVSKVTFDTTLMDAKMIHMLEMPIYSIESAGLVMCGQVGSAISNKPTQSVSGDMILRTPKSLARIPGVILRSNVFSVSTRSIAKSLNEQTSTIPSKHTEEERDTGSNRKAYGAYMSSIGYGLCIIVAVMLVGGISFNKINSILLALWSDALKPLADTTLPPDEGRRLLDEYNYLIKMILGFSGAYIFCIYGTAILTAIGNLCGSSKLHKFALNSLFFKSSRQIPLKKSVGEVITLLSGDLYFIDEVLGKACLAALSSLVRLLVHFGTMCSIAPIIIPIPILIVYFIYTKVFRYFLRSINRLQCFMFDALAKINTAYLNVAGGSALYRSHRREAQCMEYLYDSSDYYIRTRFVKKSLPAWIMVITKVVTSFTIFTVTVLLTGFILISGKEVQIANLGLIITLLLEMNSLITGFVRKYGLCERTFCSMSRFENYLMRGKYTLNEKFESMDETLLYDSSKEEIGLIEKRKTDILQRRKQEFYKFVNRRYRSIWSTLCYKPQMQFIDIASYLPAEHSSLVLSNVFVSHSRSGDTDTKNYILRNLSADAKDGDIIGIVGRTGAGKTTLFRVLQNLARYREGKVLLDGRDINEIPRSVIRHMVGILPQIPFVFRGWTLRRFLDPRMLFTDEEIVNALECCGLLEAVKTLDEENFLDAILVDEDVHVKRGLYVIIPVLRLKAGKKEGFKPNNLISDKVAEGEEVSGPCFTASQLRMLTFSRLLLYRKHYRLLLLDEPPSENCSSSDQPDETTDSTIMNEKLLPVYELVNIYFKHCTTFIVAHDLRALQSCNQIWFMENGEVYRQVVSKDNVAEYLNSL</sequence>
<keyword evidence="3 8" id="KW-0812">Transmembrane</keyword>
<evidence type="ECO:0000256" key="6">
    <source>
        <dbReference type="ARBA" id="ARBA00022989"/>
    </source>
</evidence>
<evidence type="ECO:0000256" key="7">
    <source>
        <dbReference type="ARBA" id="ARBA00023136"/>
    </source>
</evidence>
<organism evidence="11 12">
    <name type="scientific">Babesia ovis</name>
    <dbReference type="NCBI Taxonomy" id="5869"/>
    <lineage>
        <taxon>Eukaryota</taxon>
        <taxon>Sar</taxon>
        <taxon>Alveolata</taxon>
        <taxon>Apicomplexa</taxon>
        <taxon>Aconoidasida</taxon>
        <taxon>Piroplasmida</taxon>
        <taxon>Babesiidae</taxon>
        <taxon>Babesia</taxon>
    </lineage>
</organism>
<evidence type="ECO:0000256" key="4">
    <source>
        <dbReference type="ARBA" id="ARBA00022741"/>
    </source>
</evidence>
<comment type="caution">
    <text evidence="11">The sequence shown here is derived from an EMBL/GenBank/DDBJ whole genome shotgun (WGS) entry which is preliminary data.</text>
</comment>
<dbReference type="InterPro" id="IPR003439">
    <property type="entry name" value="ABC_transporter-like_ATP-bd"/>
</dbReference>
<evidence type="ECO:0000256" key="3">
    <source>
        <dbReference type="ARBA" id="ARBA00022692"/>
    </source>
</evidence>
<keyword evidence="2" id="KW-0813">Transport</keyword>
<evidence type="ECO:0000259" key="10">
    <source>
        <dbReference type="PROSITE" id="PS50929"/>
    </source>
</evidence>
<reference evidence="11" key="1">
    <citation type="submission" date="2019-12" db="EMBL/GenBank/DDBJ databases">
        <title>Genome sequence of Babesia ovis.</title>
        <authorList>
            <person name="Yamagishi J."/>
            <person name="Sevinc F."/>
            <person name="Xuan X."/>
        </authorList>
    </citation>
    <scope>NUCLEOTIDE SEQUENCE</scope>
    <source>
        <strain evidence="11">Selcuk</strain>
    </source>
</reference>
<dbReference type="Proteomes" id="UP001057455">
    <property type="component" value="Unassembled WGS sequence"/>
</dbReference>
<dbReference type="InterPro" id="IPR011527">
    <property type="entry name" value="ABC1_TM_dom"/>
</dbReference>
<dbReference type="PANTHER" id="PTHR24223:SF330">
    <property type="entry name" value="ATP-BINDING CASSETTE SUB-FAMILY C MEMBER 10"/>
    <property type="match status" value="1"/>
</dbReference>
<dbReference type="PANTHER" id="PTHR24223">
    <property type="entry name" value="ATP-BINDING CASSETTE SUB-FAMILY C"/>
    <property type="match status" value="1"/>
</dbReference>
<name>A0A9W5T8K9_BABOV</name>
<evidence type="ECO:0000256" key="1">
    <source>
        <dbReference type="ARBA" id="ARBA00004370"/>
    </source>
</evidence>
<evidence type="ECO:0000256" key="2">
    <source>
        <dbReference type="ARBA" id="ARBA00022448"/>
    </source>
</evidence>
<accession>A0A9W5T8K9</accession>
<feature type="domain" description="ABC transporter" evidence="9">
    <location>
        <begin position="512"/>
        <end position="767"/>
    </location>
</feature>
<feature type="transmembrane region" description="Helical" evidence="8">
    <location>
        <begin position="976"/>
        <end position="1000"/>
    </location>
</feature>
<evidence type="ECO:0000259" key="9">
    <source>
        <dbReference type="PROSITE" id="PS50893"/>
    </source>
</evidence>
<feature type="transmembrane region" description="Helical" evidence="8">
    <location>
        <begin position="831"/>
        <end position="849"/>
    </location>
</feature>
<dbReference type="SUPFAM" id="SSF52540">
    <property type="entry name" value="P-loop containing nucleoside triphosphate hydrolases"/>
    <property type="match status" value="2"/>
</dbReference>
<dbReference type="GO" id="GO:0016887">
    <property type="term" value="F:ATP hydrolysis activity"/>
    <property type="evidence" value="ECO:0007669"/>
    <property type="project" value="InterPro"/>
</dbReference>
<feature type="domain" description="ABC transporter" evidence="9">
    <location>
        <begin position="1228"/>
        <end position="1524"/>
    </location>
</feature>
<dbReference type="GO" id="GO:0005524">
    <property type="term" value="F:ATP binding"/>
    <property type="evidence" value="ECO:0007669"/>
    <property type="project" value="UniProtKB-KW"/>
</dbReference>
<dbReference type="InterPro" id="IPR036640">
    <property type="entry name" value="ABC1_TM_sf"/>
</dbReference>
<dbReference type="SMART" id="SM00382">
    <property type="entry name" value="AAA"/>
    <property type="match status" value="2"/>
</dbReference>
<dbReference type="Gene3D" id="3.40.50.300">
    <property type="entry name" value="P-loop containing nucleotide triphosphate hydrolases"/>
    <property type="match status" value="2"/>
</dbReference>
<dbReference type="InterPro" id="IPR003593">
    <property type="entry name" value="AAA+_ATPase"/>
</dbReference>
<feature type="transmembrane region" description="Helical" evidence="8">
    <location>
        <begin position="126"/>
        <end position="149"/>
    </location>
</feature>
<dbReference type="GO" id="GO:0140359">
    <property type="term" value="F:ABC-type transporter activity"/>
    <property type="evidence" value="ECO:0007669"/>
    <property type="project" value="InterPro"/>
</dbReference>
<keyword evidence="4" id="KW-0547">Nucleotide-binding</keyword>
<dbReference type="PROSITE" id="PS00211">
    <property type="entry name" value="ABC_TRANSPORTER_1"/>
    <property type="match status" value="1"/>
</dbReference>
<dbReference type="Pfam" id="PF00664">
    <property type="entry name" value="ABC_membrane"/>
    <property type="match status" value="1"/>
</dbReference>
<feature type="transmembrane region" description="Helical" evidence="8">
    <location>
        <begin position="277"/>
        <end position="295"/>
    </location>
</feature>
<dbReference type="InterPro" id="IPR027417">
    <property type="entry name" value="P-loop_NTPase"/>
</dbReference>
<dbReference type="SUPFAM" id="SSF90123">
    <property type="entry name" value="ABC transporter transmembrane region"/>
    <property type="match status" value="2"/>
</dbReference>
<comment type="subcellular location">
    <subcellularLocation>
        <location evidence="1">Membrane</location>
    </subcellularLocation>
</comment>
<dbReference type="GO" id="GO:0016020">
    <property type="term" value="C:membrane"/>
    <property type="evidence" value="ECO:0007669"/>
    <property type="project" value="UniProtKB-SubCell"/>
</dbReference>
<keyword evidence="7 8" id="KW-0472">Membrane</keyword>
<dbReference type="OrthoDB" id="4865934at2759"/>
<feature type="transmembrane region" description="Helical" evidence="8">
    <location>
        <begin position="161"/>
        <end position="179"/>
    </location>
</feature>
<dbReference type="Gene3D" id="1.20.1560.10">
    <property type="entry name" value="ABC transporter type 1, transmembrane domain"/>
    <property type="match status" value="2"/>
</dbReference>
<keyword evidence="5" id="KW-0067">ATP-binding</keyword>
<proteinExistence type="predicted"/>
<dbReference type="InterPro" id="IPR017871">
    <property type="entry name" value="ABC_transporter-like_CS"/>
</dbReference>
<feature type="transmembrane region" description="Helical" evidence="8">
    <location>
        <begin position="1071"/>
        <end position="1098"/>
    </location>
</feature>
<evidence type="ECO:0000256" key="8">
    <source>
        <dbReference type="SAM" id="Phobius"/>
    </source>
</evidence>
<dbReference type="InterPro" id="IPR050173">
    <property type="entry name" value="ABC_transporter_C-like"/>
</dbReference>
<feature type="transmembrane region" description="Helical" evidence="8">
    <location>
        <begin position="886"/>
        <end position="915"/>
    </location>
</feature>
<feature type="domain" description="ABC transmembrane type-1" evidence="10">
    <location>
        <begin position="837"/>
        <end position="1134"/>
    </location>
</feature>
<dbReference type="PROSITE" id="PS50929">
    <property type="entry name" value="ABC_TM1F"/>
    <property type="match status" value="1"/>
</dbReference>
<feature type="transmembrane region" description="Helical" evidence="8">
    <location>
        <begin position="307"/>
        <end position="329"/>
    </location>
</feature>
<protein>
    <submittedName>
        <fullName evidence="11">ABC transporter family protein</fullName>
    </submittedName>
</protein>